<dbReference type="EMBL" id="CP010904">
    <property type="protein sequence ID" value="AKJ65279.1"/>
    <property type="molecule type" value="Genomic_DNA"/>
</dbReference>
<organism evidence="9 10">
    <name type="scientific">Kiritimatiella glycovorans</name>
    <dbReference type="NCBI Taxonomy" id="1307763"/>
    <lineage>
        <taxon>Bacteria</taxon>
        <taxon>Pseudomonadati</taxon>
        <taxon>Kiritimatiellota</taxon>
        <taxon>Kiritimatiellia</taxon>
        <taxon>Kiritimatiellales</taxon>
        <taxon>Kiritimatiellaceae</taxon>
        <taxon>Kiritimatiella</taxon>
    </lineage>
</organism>
<keyword evidence="3" id="KW-0540">Nuclease</keyword>
<dbReference type="CDD" id="cd18753">
    <property type="entry name" value="PIN_VapC4-5_FitB-like"/>
    <property type="match status" value="1"/>
</dbReference>
<accession>A0A0G3EM95</accession>
<reference evidence="9 10" key="2">
    <citation type="journal article" date="2016" name="ISME J.">
        <title>Characterization of the first cultured representative of Verrucomicrobia subdivision 5 indicates the proposal of a novel phylum.</title>
        <authorList>
            <person name="Spring S."/>
            <person name="Bunk B."/>
            <person name="Sproer C."/>
            <person name="Schumann P."/>
            <person name="Rohde M."/>
            <person name="Tindall B.J."/>
            <person name="Klenk H.P."/>
        </authorList>
    </citation>
    <scope>NUCLEOTIDE SEQUENCE [LARGE SCALE GENOMIC DNA]</scope>
    <source>
        <strain evidence="9 10">L21-Fru-AB</strain>
    </source>
</reference>
<dbReference type="STRING" id="1307763.L21SP4_02046"/>
<evidence type="ECO:0000256" key="6">
    <source>
        <dbReference type="ARBA" id="ARBA00022842"/>
    </source>
</evidence>
<dbReference type="InterPro" id="IPR050556">
    <property type="entry name" value="Type_II_TA_system_RNase"/>
</dbReference>
<keyword evidence="6" id="KW-0460">Magnesium</keyword>
<dbReference type="GO" id="GO:0046872">
    <property type="term" value="F:metal ion binding"/>
    <property type="evidence" value="ECO:0007669"/>
    <property type="project" value="UniProtKB-KW"/>
</dbReference>
<proteinExistence type="inferred from homology"/>
<comment type="cofactor">
    <cofactor evidence="1">
        <name>Mg(2+)</name>
        <dbReference type="ChEBI" id="CHEBI:18420"/>
    </cofactor>
</comment>
<dbReference type="Gene3D" id="3.40.50.1010">
    <property type="entry name" value="5'-nuclease"/>
    <property type="match status" value="1"/>
</dbReference>
<dbReference type="InterPro" id="IPR029060">
    <property type="entry name" value="PIN-like_dom_sf"/>
</dbReference>
<keyword evidence="2" id="KW-1277">Toxin-antitoxin system</keyword>
<keyword evidence="10" id="KW-1185">Reference proteome</keyword>
<dbReference type="GO" id="GO:0004518">
    <property type="term" value="F:nuclease activity"/>
    <property type="evidence" value="ECO:0007669"/>
    <property type="project" value="UniProtKB-KW"/>
</dbReference>
<evidence type="ECO:0000256" key="5">
    <source>
        <dbReference type="ARBA" id="ARBA00022801"/>
    </source>
</evidence>
<dbReference type="AlphaFoldDB" id="A0A0G3EM95"/>
<evidence type="ECO:0000259" key="8">
    <source>
        <dbReference type="Pfam" id="PF01850"/>
    </source>
</evidence>
<evidence type="ECO:0000256" key="7">
    <source>
        <dbReference type="ARBA" id="ARBA00038093"/>
    </source>
</evidence>
<gene>
    <name evidence="9" type="primary">vapC4</name>
    <name evidence="9" type="ORF">L21SP4_02046</name>
</gene>
<name>A0A0G3EM95_9BACT</name>
<dbReference type="PANTHER" id="PTHR33653">
    <property type="entry name" value="RIBONUCLEASE VAPC2"/>
    <property type="match status" value="1"/>
</dbReference>
<dbReference type="OrthoDB" id="9789052at2"/>
<protein>
    <submittedName>
        <fullName evidence="9">VapC-mt4</fullName>
    </submittedName>
</protein>
<keyword evidence="4" id="KW-0479">Metal-binding</keyword>
<dbReference type="SUPFAM" id="SSF88723">
    <property type="entry name" value="PIN domain-like"/>
    <property type="match status" value="1"/>
</dbReference>
<evidence type="ECO:0000313" key="9">
    <source>
        <dbReference type="EMBL" id="AKJ65279.1"/>
    </source>
</evidence>
<comment type="similarity">
    <text evidence="7">Belongs to the PINc/VapC protein family.</text>
</comment>
<evidence type="ECO:0000256" key="4">
    <source>
        <dbReference type="ARBA" id="ARBA00022723"/>
    </source>
</evidence>
<keyword evidence="5" id="KW-0378">Hydrolase</keyword>
<sequence length="127" mass="14658">MNLLIDTNRYCDFCSGDREALQVVRRARNIFMPLIVLAELRAGFLCGTLARRNERGLTTFLNSERVAVLRPDEDTSHHYGRIFAQLRMLGRPIPTHDIWIAALAVQHDLILYSRDDHFSLLPQIVRV</sequence>
<feature type="domain" description="PIN" evidence="8">
    <location>
        <begin position="4"/>
        <end position="119"/>
    </location>
</feature>
<dbReference type="KEGG" id="vbl:L21SP4_02046"/>
<dbReference type="InterPro" id="IPR002716">
    <property type="entry name" value="PIN_dom"/>
</dbReference>
<evidence type="ECO:0000256" key="1">
    <source>
        <dbReference type="ARBA" id="ARBA00001946"/>
    </source>
</evidence>
<dbReference type="RefSeq" id="WP_052882527.1">
    <property type="nucleotide sequence ID" value="NZ_CP010904.1"/>
</dbReference>
<dbReference type="Pfam" id="PF01850">
    <property type="entry name" value="PIN"/>
    <property type="match status" value="1"/>
</dbReference>
<evidence type="ECO:0000256" key="2">
    <source>
        <dbReference type="ARBA" id="ARBA00022649"/>
    </source>
</evidence>
<evidence type="ECO:0000313" key="10">
    <source>
        <dbReference type="Proteomes" id="UP000035268"/>
    </source>
</evidence>
<reference evidence="10" key="1">
    <citation type="submission" date="2015-02" db="EMBL/GenBank/DDBJ databases">
        <title>Description and complete genome sequence of the first cultured representative of the subdivision 5 of the Verrucomicrobia phylum.</title>
        <authorList>
            <person name="Spring S."/>
            <person name="Bunk B."/>
            <person name="Sproer C."/>
            <person name="Klenk H.-P."/>
        </authorList>
    </citation>
    <scope>NUCLEOTIDE SEQUENCE [LARGE SCALE GENOMIC DNA]</scope>
    <source>
        <strain evidence="10">L21-Fru-AB</strain>
    </source>
</reference>
<dbReference type="Proteomes" id="UP000035268">
    <property type="component" value="Chromosome"/>
</dbReference>
<evidence type="ECO:0000256" key="3">
    <source>
        <dbReference type="ARBA" id="ARBA00022722"/>
    </source>
</evidence>
<dbReference type="PANTHER" id="PTHR33653:SF1">
    <property type="entry name" value="RIBONUCLEASE VAPC2"/>
    <property type="match status" value="1"/>
</dbReference>
<dbReference type="GO" id="GO:0016787">
    <property type="term" value="F:hydrolase activity"/>
    <property type="evidence" value="ECO:0007669"/>
    <property type="project" value="UniProtKB-KW"/>
</dbReference>